<reference evidence="2 3" key="1">
    <citation type="submission" date="2014-06" db="EMBL/GenBank/DDBJ databases">
        <title>Evolutionary Origins and Diversification of the Mycorrhizal Mutualists.</title>
        <authorList>
            <consortium name="DOE Joint Genome Institute"/>
            <consortium name="Mycorrhizal Genomics Consortium"/>
            <person name="Kohler A."/>
            <person name="Kuo A."/>
            <person name="Nagy L.G."/>
            <person name="Floudas D."/>
            <person name="Copeland A."/>
            <person name="Barry K.W."/>
            <person name="Cichocki N."/>
            <person name="Veneault-Fourrey C."/>
            <person name="LaButti K."/>
            <person name="Lindquist E.A."/>
            <person name="Lipzen A."/>
            <person name="Lundell T."/>
            <person name="Morin E."/>
            <person name="Murat C."/>
            <person name="Riley R."/>
            <person name="Ohm R."/>
            <person name="Sun H."/>
            <person name="Tunlid A."/>
            <person name="Henrissat B."/>
            <person name="Grigoriev I.V."/>
            <person name="Hibbett D.S."/>
            <person name="Martin F."/>
        </authorList>
    </citation>
    <scope>NUCLEOTIDE SEQUENCE [LARGE SCALE GENOMIC DNA]</scope>
    <source>
        <strain evidence="2 3">SS14</strain>
    </source>
</reference>
<sequence length="275" mass="29489">MSAPYLAAFSTSPFVNLTDISQVPLSDTSLGVTKVSSGTSHPVVAGPITGEASWQATYPNGSYAPSSGIRGGFGFYLAGPNFFADLLPTATEVLTSYSVYFEEDWEWQKGGKLPGQYGGVGDLAYACSGGRQTDRAQCFDLRFMWRTDGLGELYAYLPLTDGNAQILASVPPLTIENPDYGFSVGRGAWTFPAGTWTVIAERVKLNDPEDTNGEVQVWINGTSVINVNGLQLRNSSDSVFGGMHFQTFFGGSTSDYASPQTQNAWFTDISGAIIQ</sequence>
<gene>
    <name evidence="2" type="ORF">M422DRAFT_60323</name>
</gene>
<evidence type="ECO:0000313" key="3">
    <source>
        <dbReference type="Proteomes" id="UP000054279"/>
    </source>
</evidence>
<dbReference type="Gene3D" id="2.60.120.200">
    <property type="match status" value="1"/>
</dbReference>
<dbReference type="AlphaFoldDB" id="A0A0C9VMS2"/>
<evidence type="ECO:0000313" key="2">
    <source>
        <dbReference type="EMBL" id="KIJ43192.1"/>
    </source>
</evidence>
<dbReference type="Pfam" id="PF21294">
    <property type="entry name" value="Polysacc_lyase_14"/>
    <property type="match status" value="1"/>
</dbReference>
<proteinExistence type="predicted"/>
<name>A0A0C9VMS2_SPHS4</name>
<dbReference type="PANTHER" id="PTHR40124:SF1">
    <property type="entry name" value="DISAGGREGATASE RELATED REPEAT PROTEIN"/>
    <property type="match status" value="1"/>
</dbReference>
<dbReference type="PANTHER" id="PTHR40124">
    <property type="match status" value="1"/>
</dbReference>
<dbReference type="GO" id="GO:0016829">
    <property type="term" value="F:lyase activity"/>
    <property type="evidence" value="ECO:0007669"/>
    <property type="project" value="UniProtKB-KW"/>
</dbReference>
<dbReference type="InterPro" id="IPR048958">
    <property type="entry name" value="Polysacc_lyase_14"/>
</dbReference>
<dbReference type="Proteomes" id="UP000054279">
    <property type="component" value="Unassembled WGS sequence"/>
</dbReference>
<dbReference type="EMBL" id="KN837124">
    <property type="protein sequence ID" value="KIJ43192.1"/>
    <property type="molecule type" value="Genomic_DNA"/>
</dbReference>
<accession>A0A0C9VMS2</accession>
<dbReference type="OrthoDB" id="3337916at2759"/>
<protein>
    <submittedName>
        <fullName evidence="2">Polysaccharide lyase family 14 protein</fullName>
    </submittedName>
</protein>
<dbReference type="HOGENOM" id="CLU_049744_0_1_1"/>
<keyword evidence="2" id="KW-0456">Lyase</keyword>
<organism evidence="2 3">
    <name type="scientific">Sphaerobolus stellatus (strain SS14)</name>
    <dbReference type="NCBI Taxonomy" id="990650"/>
    <lineage>
        <taxon>Eukaryota</taxon>
        <taxon>Fungi</taxon>
        <taxon>Dikarya</taxon>
        <taxon>Basidiomycota</taxon>
        <taxon>Agaricomycotina</taxon>
        <taxon>Agaricomycetes</taxon>
        <taxon>Phallomycetidae</taxon>
        <taxon>Geastrales</taxon>
        <taxon>Sphaerobolaceae</taxon>
        <taxon>Sphaerobolus</taxon>
    </lineage>
</organism>
<keyword evidence="3" id="KW-1185">Reference proteome</keyword>
<feature type="domain" description="Polysaccharide lyase 14" evidence="1">
    <location>
        <begin position="50"/>
        <end position="269"/>
    </location>
</feature>
<evidence type="ECO:0000259" key="1">
    <source>
        <dbReference type="Pfam" id="PF21294"/>
    </source>
</evidence>